<keyword evidence="2" id="KW-0812">Transmembrane</keyword>
<feature type="compositionally biased region" description="Basic and acidic residues" evidence="1">
    <location>
        <begin position="21"/>
        <end position="36"/>
    </location>
</feature>
<gene>
    <name evidence="3" type="ORF">R7226_19085</name>
</gene>
<evidence type="ECO:0000256" key="1">
    <source>
        <dbReference type="SAM" id="MobiDB-lite"/>
    </source>
</evidence>
<keyword evidence="2" id="KW-1133">Transmembrane helix</keyword>
<feature type="transmembrane region" description="Helical" evidence="2">
    <location>
        <begin position="388"/>
        <end position="413"/>
    </location>
</feature>
<feature type="transmembrane region" description="Helical" evidence="2">
    <location>
        <begin position="171"/>
        <end position="187"/>
    </location>
</feature>
<feature type="transmembrane region" description="Helical" evidence="2">
    <location>
        <begin position="346"/>
        <end position="368"/>
    </location>
</feature>
<dbReference type="PANTHER" id="PTHR41771:SF1">
    <property type="entry name" value="MEMBRANE PROTEIN"/>
    <property type="match status" value="1"/>
</dbReference>
<evidence type="ECO:0000313" key="3">
    <source>
        <dbReference type="EMBL" id="MDW5596460.1"/>
    </source>
</evidence>
<feature type="region of interest" description="Disordered" evidence="1">
    <location>
        <begin position="1"/>
        <end position="37"/>
    </location>
</feature>
<feature type="transmembrane region" description="Helical" evidence="2">
    <location>
        <begin position="192"/>
        <end position="214"/>
    </location>
</feature>
<proteinExistence type="predicted"/>
<evidence type="ECO:0000313" key="4">
    <source>
        <dbReference type="Proteomes" id="UP001284601"/>
    </source>
</evidence>
<feature type="transmembrane region" description="Helical" evidence="2">
    <location>
        <begin position="56"/>
        <end position="76"/>
    </location>
</feature>
<evidence type="ECO:0000256" key="2">
    <source>
        <dbReference type="SAM" id="Phobius"/>
    </source>
</evidence>
<dbReference type="InterPro" id="IPR012507">
    <property type="entry name" value="YibE_F"/>
</dbReference>
<name>A0ABU4HT86_9ACTN</name>
<dbReference type="EMBL" id="JAWSTH010000056">
    <property type="protein sequence ID" value="MDW5596460.1"/>
    <property type="molecule type" value="Genomic_DNA"/>
</dbReference>
<dbReference type="PANTHER" id="PTHR41771">
    <property type="entry name" value="MEMBRANE PROTEIN-RELATED"/>
    <property type="match status" value="1"/>
</dbReference>
<protein>
    <submittedName>
        <fullName evidence="3">YibE/F family protein</fullName>
    </submittedName>
</protein>
<dbReference type="RefSeq" id="WP_318598847.1">
    <property type="nucleotide sequence ID" value="NZ_JAWSTH010000056.1"/>
</dbReference>
<accession>A0ABU4HT86</accession>
<keyword evidence="4" id="KW-1185">Reference proteome</keyword>
<reference evidence="3 4" key="2">
    <citation type="submission" date="2023-10" db="EMBL/GenBank/DDBJ databases">
        <authorList>
            <person name="Han X.F."/>
        </authorList>
    </citation>
    <scope>NUCLEOTIDE SEQUENCE [LARGE SCALE GENOMIC DNA]</scope>
    <source>
        <strain evidence="3 4">KCTC 39840</strain>
    </source>
</reference>
<keyword evidence="2" id="KW-0472">Membrane</keyword>
<feature type="transmembrane region" description="Helical" evidence="2">
    <location>
        <begin position="220"/>
        <end position="241"/>
    </location>
</feature>
<reference evidence="4" key="1">
    <citation type="submission" date="2023-07" db="EMBL/GenBank/DDBJ databases">
        <title>Conexibacter stalactiti sp. nov., isolated from stalactites in a lava cave and emended description of the genus Conexibacter.</title>
        <authorList>
            <person name="Lee S.D."/>
        </authorList>
    </citation>
    <scope>NUCLEOTIDE SEQUENCE [LARGE SCALE GENOMIC DNA]</scope>
    <source>
        <strain evidence="4">KCTC 39840</strain>
    </source>
</reference>
<sequence>MSIAPPPPDCHDDDDAPPPRGGHDGHAGRDGHDGHATHAHGWRAHAAFARSSGGRLLVGAVALLALATVVGLVALWPGEAPARRAGQNGFGSATVGAEVVRVREGDCPGPAQQRCRTIVVQVDDGPRATLDLGPVELVSEFAPGDGVRVQRIAQPGGRTVYAFSGVERRGTLLWLAVAFAVLIVVMARWRGLLALAGFALSLLLILEFVVPAILRGEPPLLVALVGALAVMFVTVGLTYGLTAQSAAAALGIAVTLLIATAIGTLATHGAKLDGHFGELSGALVQNAGAISLQGIVLAGLVLGALGVLADMAVTQASAVMAVRRANPGLGARRLYREGYAVGRDHLVATTHTLMLAYAGATLPLLLVLQSGGAATVDALNLHDLAEPIVATLVGSIALLLSVPITTGLAAAVVARIPAAALPEGGHTHAH</sequence>
<feature type="transmembrane region" description="Helical" evidence="2">
    <location>
        <begin position="290"/>
        <end position="313"/>
    </location>
</feature>
<dbReference type="Proteomes" id="UP001284601">
    <property type="component" value="Unassembled WGS sequence"/>
</dbReference>
<organism evidence="3 4">
    <name type="scientific">Conexibacter stalactiti</name>
    <dbReference type="NCBI Taxonomy" id="1940611"/>
    <lineage>
        <taxon>Bacteria</taxon>
        <taxon>Bacillati</taxon>
        <taxon>Actinomycetota</taxon>
        <taxon>Thermoleophilia</taxon>
        <taxon>Solirubrobacterales</taxon>
        <taxon>Conexibacteraceae</taxon>
        <taxon>Conexibacter</taxon>
    </lineage>
</organism>
<feature type="transmembrane region" description="Helical" evidence="2">
    <location>
        <begin position="248"/>
        <end position="270"/>
    </location>
</feature>
<comment type="caution">
    <text evidence="3">The sequence shown here is derived from an EMBL/GenBank/DDBJ whole genome shotgun (WGS) entry which is preliminary data.</text>
</comment>
<dbReference type="Pfam" id="PF07907">
    <property type="entry name" value="YibE_F"/>
    <property type="match status" value="1"/>
</dbReference>